<evidence type="ECO:0000313" key="1">
    <source>
        <dbReference type="EMBL" id="CAK9185995.1"/>
    </source>
</evidence>
<dbReference type="AlphaFoldDB" id="A0ABC8UY38"/>
<reference evidence="1 2" key="1">
    <citation type="submission" date="2024-02" db="EMBL/GenBank/DDBJ databases">
        <authorList>
            <person name="Vignale AGUSTIN F."/>
            <person name="Sosa J E."/>
            <person name="Modenutti C."/>
        </authorList>
    </citation>
    <scope>NUCLEOTIDE SEQUENCE [LARGE SCALE GENOMIC DNA]</scope>
</reference>
<dbReference type="PANTHER" id="PTHR15350">
    <property type="entry name" value="COP9 SIGNALOSOME COMPLEX SUBUNIT 7/DENDRITIC CELL PROTEIN GA17"/>
    <property type="match status" value="1"/>
</dbReference>
<evidence type="ECO:0000313" key="2">
    <source>
        <dbReference type="Proteomes" id="UP001642360"/>
    </source>
</evidence>
<proteinExistence type="predicted"/>
<dbReference type="InterPro" id="IPR045237">
    <property type="entry name" value="COPS7/eIF3m"/>
</dbReference>
<keyword evidence="2" id="KW-1185">Reference proteome</keyword>
<dbReference type="Proteomes" id="UP001642360">
    <property type="component" value="Unassembled WGS sequence"/>
</dbReference>
<sequence>MAELISTKIAQQPSDKPALRLKILFNLYNLLENPYSRFFVYMKALNLAVNGKVTENIVPSFKKMDSFLREWNVGIKDQRELFLTISNVLTENKSSAKDSFKFLTKYLATFSGEDAHTMGEAKEEAVRTIIEFVKAPDMFQCYAWHGSINNLPIGICPYTEAGGITSELFRTSSTD</sequence>
<dbReference type="EMBL" id="CAUOFW020009501">
    <property type="protein sequence ID" value="CAK9185995.1"/>
    <property type="molecule type" value="Genomic_DNA"/>
</dbReference>
<protein>
    <submittedName>
        <fullName evidence="1">Uncharacterized protein</fullName>
    </submittedName>
</protein>
<name>A0ABC8UY38_9AQUA</name>
<accession>A0ABC8UY38</accession>
<organism evidence="1 2">
    <name type="scientific">Ilex paraguariensis</name>
    <name type="common">yerba mate</name>
    <dbReference type="NCBI Taxonomy" id="185542"/>
    <lineage>
        <taxon>Eukaryota</taxon>
        <taxon>Viridiplantae</taxon>
        <taxon>Streptophyta</taxon>
        <taxon>Embryophyta</taxon>
        <taxon>Tracheophyta</taxon>
        <taxon>Spermatophyta</taxon>
        <taxon>Magnoliopsida</taxon>
        <taxon>eudicotyledons</taxon>
        <taxon>Gunneridae</taxon>
        <taxon>Pentapetalae</taxon>
        <taxon>asterids</taxon>
        <taxon>campanulids</taxon>
        <taxon>Aquifoliales</taxon>
        <taxon>Aquifoliaceae</taxon>
        <taxon>Ilex</taxon>
    </lineage>
</organism>
<comment type="caution">
    <text evidence="1">The sequence shown here is derived from an EMBL/GenBank/DDBJ whole genome shotgun (WGS) entry which is preliminary data.</text>
</comment>
<dbReference type="PANTHER" id="PTHR15350:SF2">
    <property type="entry name" value="EUKARYOTIC TRANSLATION INITIATION FACTOR 3 SUBUNIT M"/>
    <property type="match status" value="1"/>
</dbReference>
<gene>
    <name evidence="1" type="ORF">ILEXP_LOCUS56476</name>
</gene>